<protein>
    <recommendedName>
        <fullName evidence="5">Sortase</fullName>
    </recommendedName>
</protein>
<name>A0A1F4W3D5_UNCKA</name>
<evidence type="ECO:0000313" key="4">
    <source>
        <dbReference type="Proteomes" id="UP000176614"/>
    </source>
</evidence>
<gene>
    <name evidence="3" type="ORF">A2264_02470</name>
</gene>
<dbReference type="Proteomes" id="UP000176614">
    <property type="component" value="Unassembled WGS sequence"/>
</dbReference>
<keyword evidence="2" id="KW-1133">Transmembrane helix</keyword>
<dbReference type="AlphaFoldDB" id="A0A1F4W3D5"/>
<evidence type="ECO:0000313" key="3">
    <source>
        <dbReference type="EMBL" id="OGC63927.1"/>
    </source>
</evidence>
<dbReference type="Pfam" id="PF04203">
    <property type="entry name" value="Sortase"/>
    <property type="match status" value="1"/>
</dbReference>
<keyword evidence="2" id="KW-0812">Transmembrane</keyword>
<comment type="caution">
    <text evidence="3">The sequence shown here is derived from an EMBL/GenBank/DDBJ whole genome shotgun (WGS) entry which is preliminary data.</text>
</comment>
<dbReference type="EMBL" id="MEVT01000001">
    <property type="protein sequence ID" value="OGC63927.1"/>
    <property type="molecule type" value="Genomic_DNA"/>
</dbReference>
<organism evidence="3 4">
    <name type="scientific">candidate division WWE3 bacterium RIFOXYA2_FULL_46_9</name>
    <dbReference type="NCBI Taxonomy" id="1802636"/>
    <lineage>
        <taxon>Bacteria</taxon>
        <taxon>Katanobacteria</taxon>
    </lineage>
</organism>
<accession>A0A1F4W3D5</accession>
<dbReference type="InterPro" id="IPR005754">
    <property type="entry name" value="Sortase"/>
</dbReference>
<reference evidence="3 4" key="1">
    <citation type="journal article" date="2016" name="Nat. Commun.">
        <title>Thousands of microbial genomes shed light on interconnected biogeochemical processes in an aquifer system.</title>
        <authorList>
            <person name="Anantharaman K."/>
            <person name="Brown C.T."/>
            <person name="Hug L.A."/>
            <person name="Sharon I."/>
            <person name="Castelle C.J."/>
            <person name="Probst A.J."/>
            <person name="Thomas B.C."/>
            <person name="Singh A."/>
            <person name="Wilkins M.J."/>
            <person name="Karaoz U."/>
            <person name="Brodie E.L."/>
            <person name="Williams K.H."/>
            <person name="Hubbard S.S."/>
            <person name="Banfield J.F."/>
        </authorList>
    </citation>
    <scope>NUCLEOTIDE SEQUENCE [LARGE SCALE GENOMIC DNA]</scope>
</reference>
<feature type="transmembrane region" description="Helical" evidence="2">
    <location>
        <begin position="16"/>
        <end position="42"/>
    </location>
</feature>
<dbReference type="GO" id="GO:0016787">
    <property type="term" value="F:hydrolase activity"/>
    <property type="evidence" value="ECO:0007669"/>
    <property type="project" value="UniProtKB-KW"/>
</dbReference>
<evidence type="ECO:0000256" key="1">
    <source>
        <dbReference type="ARBA" id="ARBA00022801"/>
    </source>
</evidence>
<dbReference type="SUPFAM" id="SSF63817">
    <property type="entry name" value="Sortase"/>
    <property type="match status" value="1"/>
</dbReference>
<evidence type="ECO:0000256" key="2">
    <source>
        <dbReference type="SAM" id="Phobius"/>
    </source>
</evidence>
<evidence type="ECO:0008006" key="5">
    <source>
        <dbReference type="Google" id="ProtNLM"/>
    </source>
</evidence>
<sequence length="233" mass="26479">MNLTTLKKHYFSTLPFLFILIGLTLLFLSLGPLIGSEILYYLGELTSRKYILDENAAHANDEEQSVFSNLLGNQITYVTPPNKDFSLVIERLNISAPVVKDVTVFDRDSYNEALKGGIAHSISSNYPSSDPGNVYLFAHASLNFWELGKYATVFNLLRKVRTEDLIHVFYKGDDYIYKVIDKEVYKGWDVRPLTRLYIEPILTLQTCDPPGTTLNRLVVTAKLMEIKKLSDTN</sequence>
<dbReference type="InterPro" id="IPR023365">
    <property type="entry name" value="Sortase_dom-sf"/>
</dbReference>
<proteinExistence type="predicted"/>
<keyword evidence="2" id="KW-0472">Membrane</keyword>
<dbReference type="Gene3D" id="2.40.260.10">
    <property type="entry name" value="Sortase"/>
    <property type="match status" value="1"/>
</dbReference>
<keyword evidence="1" id="KW-0378">Hydrolase</keyword>